<sequence>MKDKVLAFLKLKYKGKGLSNTYLEALAARIDAKITEESEIEGQVAELDDLIQDAAKEGDRRATLALKAPKKEPAQETTEEGSATKPVAEDPDMPSWAKALVKSVEGLGTVVTGIVKEKQTLTIKSQLEAKLKEKQIPAALLKGRVPEKEEDIDTVLQEIEADWSELKGSGVVSNPLGGLGQPPAGSGGNNSGDAKVNPDVVAFAKKQAEAATKKTA</sequence>
<evidence type="ECO:0000256" key="1">
    <source>
        <dbReference type="SAM" id="MobiDB-lite"/>
    </source>
</evidence>
<dbReference type="RefSeq" id="WP_160907810.1">
    <property type="nucleotide sequence ID" value="NZ_WVHS01000003.1"/>
</dbReference>
<proteinExistence type="predicted"/>
<reference evidence="2 3" key="1">
    <citation type="submission" date="2019-11" db="EMBL/GenBank/DDBJ databases">
        <title>Pedobacter sp. HMF7056 Genome sequencing and assembly.</title>
        <authorList>
            <person name="Kang H."/>
            <person name="Kim H."/>
            <person name="Joh K."/>
        </authorList>
    </citation>
    <scope>NUCLEOTIDE SEQUENCE [LARGE SCALE GENOMIC DNA]</scope>
    <source>
        <strain evidence="2 3">HMF7056</strain>
    </source>
</reference>
<accession>A0A7K1Y181</accession>
<evidence type="ECO:0000313" key="2">
    <source>
        <dbReference type="EMBL" id="MXV16838.1"/>
    </source>
</evidence>
<gene>
    <name evidence="2" type="ORF">GS398_16165</name>
</gene>
<feature type="compositionally biased region" description="Gly residues" evidence="1">
    <location>
        <begin position="177"/>
        <end position="190"/>
    </location>
</feature>
<dbReference type="Proteomes" id="UP000451233">
    <property type="component" value="Unassembled WGS sequence"/>
</dbReference>
<protein>
    <recommendedName>
        <fullName evidence="4">Scaffolding protein</fullName>
    </recommendedName>
</protein>
<dbReference type="EMBL" id="WVHS01000003">
    <property type="protein sequence ID" value="MXV16838.1"/>
    <property type="molecule type" value="Genomic_DNA"/>
</dbReference>
<comment type="caution">
    <text evidence="2">The sequence shown here is derived from an EMBL/GenBank/DDBJ whole genome shotgun (WGS) entry which is preliminary data.</text>
</comment>
<evidence type="ECO:0000313" key="3">
    <source>
        <dbReference type="Proteomes" id="UP000451233"/>
    </source>
</evidence>
<evidence type="ECO:0008006" key="4">
    <source>
        <dbReference type="Google" id="ProtNLM"/>
    </source>
</evidence>
<name>A0A7K1Y181_9SPHI</name>
<feature type="region of interest" description="Disordered" evidence="1">
    <location>
        <begin position="61"/>
        <end position="92"/>
    </location>
</feature>
<dbReference type="AlphaFoldDB" id="A0A7K1Y181"/>
<organism evidence="2 3">
    <name type="scientific">Hufsiella ginkgonis</name>
    <dbReference type="NCBI Taxonomy" id="2695274"/>
    <lineage>
        <taxon>Bacteria</taxon>
        <taxon>Pseudomonadati</taxon>
        <taxon>Bacteroidota</taxon>
        <taxon>Sphingobacteriia</taxon>
        <taxon>Sphingobacteriales</taxon>
        <taxon>Sphingobacteriaceae</taxon>
        <taxon>Hufsiella</taxon>
    </lineage>
</organism>
<keyword evidence="3" id="KW-1185">Reference proteome</keyword>
<feature type="region of interest" description="Disordered" evidence="1">
    <location>
        <begin position="172"/>
        <end position="197"/>
    </location>
</feature>